<gene>
    <name evidence="1" type="ORF">TGEB3V08_LOCUS9768</name>
</gene>
<evidence type="ECO:0000313" key="1">
    <source>
        <dbReference type="EMBL" id="CAD7606247.1"/>
    </source>
</evidence>
<protein>
    <submittedName>
        <fullName evidence="1">Uncharacterized protein</fullName>
    </submittedName>
</protein>
<sequence length="102" mass="11819">MSAHIVTDSEKIVVVNETSNSVTFIIEGTKFASAIFKQRAEMSKKLFALPQREQLVPFDHSLCPTANCTRHRQCRYDSSQKSIDAHKYRQLWEHHLLMVWNG</sequence>
<name>A0A7R9PR07_TIMGE</name>
<dbReference type="AlphaFoldDB" id="A0A7R9PR07"/>
<dbReference type="EMBL" id="OE844806">
    <property type="protein sequence ID" value="CAD7606247.1"/>
    <property type="molecule type" value="Genomic_DNA"/>
</dbReference>
<proteinExistence type="predicted"/>
<accession>A0A7R9PR07</accession>
<reference evidence="1" key="1">
    <citation type="submission" date="2020-11" db="EMBL/GenBank/DDBJ databases">
        <authorList>
            <person name="Tran Van P."/>
        </authorList>
    </citation>
    <scope>NUCLEOTIDE SEQUENCE</scope>
</reference>
<organism evidence="1">
    <name type="scientific">Timema genevievae</name>
    <name type="common">Walking stick</name>
    <dbReference type="NCBI Taxonomy" id="629358"/>
    <lineage>
        <taxon>Eukaryota</taxon>
        <taxon>Metazoa</taxon>
        <taxon>Ecdysozoa</taxon>
        <taxon>Arthropoda</taxon>
        <taxon>Hexapoda</taxon>
        <taxon>Insecta</taxon>
        <taxon>Pterygota</taxon>
        <taxon>Neoptera</taxon>
        <taxon>Polyneoptera</taxon>
        <taxon>Phasmatodea</taxon>
        <taxon>Timematodea</taxon>
        <taxon>Timematoidea</taxon>
        <taxon>Timematidae</taxon>
        <taxon>Timema</taxon>
    </lineage>
</organism>